<dbReference type="InterPro" id="IPR043502">
    <property type="entry name" value="DNA/RNA_pol_sf"/>
</dbReference>
<accession>A0AA39STX5</accession>
<evidence type="ECO:0000259" key="2">
    <source>
        <dbReference type="Pfam" id="PF17919"/>
    </source>
</evidence>
<name>A0AA39STX5_ACESA</name>
<dbReference type="PANTHER" id="PTHR37984">
    <property type="entry name" value="PROTEIN CBG26694"/>
    <property type="match status" value="1"/>
</dbReference>
<dbReference type="Gene3D" id="3.10.10.10">
    <property type="entry name" value="HIV Type 1 Reverse Transcriptase, subunit A, domain 1"/>
    <property type="match status" value="1"/>
</dbReference>
<dbReference type="InterPro" id="IPR050951">
    <property type="entry name" value="Retrovirus_Pol_polyprotein"/>
</dbReference>
<feature type="domain" description="Reverse transcriptase/retrotransposon-derived protein RNase H-like" evidence="2">
    <location>
        <begin position="175"/>
        <end position="267"/>
    </location>
</feature>
<dbReference type="AlphaFoldDB" id="A0AA39STX5"/>
<evidence type="ECO:0000313" key="3">
    <source>
        <dbReference type="EMBL" id="KAK0596522.1"/>
    </source>
</evidence>
<dbReference type="InterPro" id="IPR041577">
    <property type="entry name" value="RT_RNaseH_2"/>
</dbReference>
<keyword evidence="1" id="KW-0511">Multifunctional enzyme</keyword>
<sequence length="272" mass="30373">MPSPWGIVIMDGDSPCYIQAEMEGIQTINKGKGAEISTTKQLEKGLRKGQSTYVAAMVQIKPDVVVEVPDEIGEVLKEFEDVMPKELPKELPPRRQCDHQIELEPGATPPAKAPYRMAPSELAELRKQLDELLDGGLLQPSKAPYGAPVLKFIEGYSKNVSVLIDLLKADRKWVWTEECQAAFDKLKLTVSSELVLRLPDFDLPFEVHMDASDRALGGVLVQAAHPVAYESRKWNEAEQRYSAHEKEMATVVHCLDTWRPYLLGDQVYSGDG</sequence>
<keyword evidence="4" id="KW-1185">Reference proteome</keyword>
<dbReference type="Gene3D" id="3.10.20.370">
    <property type="match status" value="1"/>
</dbReference>
<dbReference type="Pfam" id="PF17919">
    <property type="entry name" value="RT_RNaseH_2"/>
    <property type="match status" value="1"/>
</dbReference>
<comment type="caution">
    <text evidence="3">The sequence shown here is derived from an EMBL/GenBank/DDBJ whole genome shotgun (WGS) entry which is preliminary data.</text>
</comment>
<dbReference type="EMBL" id="JAUESC010000004">
    <property type="protein sequence ID" value="KAK0596522.1"/>
    <property type="molecule type" value="Genomic_DNA"/>
</dbReference>
<reference evidence="3" key="1">
    <citation type="journal article" date="2022" name="Plant J.">
        <title>Strategies of tolerance reflected in two North American maple genomes.</title>
        <authorList>
            <person name="McEvoy S.L."/>
            <person name="Sezen U.U."/>
            <person name="Trouern-Trend A."/>
            <person name="McMahon S.M."/>
            <person name="Schaberg P.G."/>
            <person name="Yang J."/>
            <person name="Wegrzyn J.L."/>
            <person name="Swenson N.G."/>
        </authorList>
    </citation>
    <scope>NUCLEOTIDE SEQUENCE</scope>
    <source>
        <strain evidence="3">NS2018</strain>
    </source>
</reference>
<dbReference type="SUPFAM" id="SSF56672">
    <property type="entry name" value="DNA/RNA polymerases"/>
    <property type="match status" value="1"/>
</dbReference>
<dbReference type="PANTHER" id="PTHR37984:SF5">
    <property type="entry name" value="PROTEIN NYNRIN-LIKE"/>
    <property type="match status" value="1"/>
</dbReference>
<dbReference type="GO" id="GO:0003824">
    <property type="term" value="F:catalytic activity"/>
    <property type="evidence" value="ECO:0007669"/>
    <property type="project" value="UniProtKB-KW"/>
</dbReference>
<reference evidence="3" key="2">
    <citation type="submission" date="2023-06" db="EMBL/GenBank/DDBJ databases">
        <authorList>
            <person name="Swenson N.G."/>
            <person name="Wegrzyn J.L."/>
            <person name="Mcevoy S.L."/>
        </authorList>
    </citation>
    <scope>NUCLEOTIDE SEQUENCE</scope>
    <source>
        <strain evidence="3">NS2018</strain>
        <tissue evidence="3">Leaf</tissue>
    </source>
</reference>
<gene>
    <name evidence="3" type="ORF">LWI29_016484</name>
</gene>
<evidence type="ECO:0000313" key="4">
    <source>
        <dbReference type="Proteomes" id="UP001168877"/>
    </source>
</evidence>
<evidence type="ECO:0000256" key="1">
    <source>
        <dbReference type="ARBA" id="ARBA00023268"/>
    </source>
</evidence>
<organism evidence="3 4">
    <name type="scientific">Acer saccharum</name>
    <name type="common">Sugar maple</name>
    <dbReference type="NCBI Taxonomy" id="4024"/>
    <lineage>
        <taxon>Eukaryota</taxon>
        <taxon>Viridiplantae</taxon>
        <taxon>Streptophyta</taxon>
        <taxon>Embryophyta</taxon>
        <taxon>Tracheophyta</taxon>
        <taxon>Spermatophyta</taxon>
        <taxon>Magnoliopsida</taxon>
        <taxon>eudicotyledons</taxon>
        <taxon>Gunneridae</taxon>
        <taxon>Pentapetalae</taxon>
        <taxon>rosids</taxon>
        <taxon>malvids</taxon>
        <taxon>Sapindales</taxon>
        <taxon>Sapindaceae</taxon>
        <taxon>Hippocastanoideae</taxon>
        <taxon>Acereae</taxon>
        <taxon>Acer</taxon>
    </lineage>
</organism>
<proteinExistence type="predicted"/>
<protein>
    <recommendedName>
        <fullName evidence="2">Reverse transcriptase/retrotransposon-derived protein RNase H-like domain-containing protein</fullName>
    </recommendedName>
</protein>
<dbReference type="Proteomes" id="UP001168877">
    <property type="component" value="Unassembled WGS sequence"/>
</dbReference>